<feature type="non-terminal residue" evidence="2">
    <location>
        <position position="1"/>
    </location>
</feature>
<dbReference type="Pfam" id="PF00266">
    <property type="entry name" value="Aminotran_5"/>
    <property type="match status" value="1"/>
</dbReference>
<evidence type="ECO:0000313" key="2">
    <source>
        <dbReference type="EMBL" id="SVA34534.1"/>
    </source>
</evidence>
<dbReference type="SUPFAM" id="SSF53383">
    <property type="entry name" value="PLP-dependent transferases"/>
    <property type="match status" value="1"/>
</dbReference>
<dbReference type="InterPro" id="IPR015424">
    <property type="entry name" value="PyrdxlP-dep_Trfase"/>
</dbReference>
<dbReference type="EMBL" id="UINC01007671">
    <property type="protein sequence ID" value="SVA34534.1"/>
    <property type="molecule type" value="Genomic_DNA"/>
</dbReference>
<name>A0A381V2V9_9ZZZZ</name>
<proteinExistence type="predicted"/>
<dbReference type="AlphaFoldDB" id="A0A381V2V9"/>
<dbReference type="Gene3D" id="3.90.1150.10">
    <property type="entry name" value="Aspartate Aminotransferase, domain 1"/>
    <property type="match status" value="1"/>
</dbReference>
<dbReference type="InterPro" id="IPR000192">
    <property type="entry name" value="Aminotrans_V_dom"/>
</dbReference>
<dbReference type="Gene3D" id="3.40.640.10">
    <property type="entry name" value="Type I PLP-dependent aspartate aminotransferase-like (Major domain)"/>
    <property type="match status" value="1"/>
</dbReference>
<reference evidence="2" key="1">
    <citation type="submission" date="2018-05" db="EMBL/GenBank/DDBJ databases">
        <authorList>
            <person name="Lanie J.A."/>
            <person name="Ng W.-L."/>
            <person name="Kazmierczak K.M."/>
            <person name="Andrzejewski T.M."/>
            <person name="Davidsen T.M."/>
            <person name="Wayne K.J."/>
            <person name="Tettelin H."/>
            <person name="Glass J.I."/>
            <person name="Rusch D."/>
            <person name="Podicherti R."/>
            <person name="Tsui H.-C.T."/>
            <person name="Winkler M.E."/>
        </authorList>
    </citation>
    <scope>NUCLEOTIDE SEQUENCE</scope>
</reference>
<feature type="domain" description="Aminotransferase class V" evidence="1">
    <location>
        <begin position="61"/>
        <end position="363"/>
    </location>
</feature>
<dbReference type="PANTHER" id="PTHR43586">
    <property type="entry name" value="CYSTEINE DESULFURASE"/>
    <property type="match status" value="1"/>
</dbReference>
<organism evidence="2">
    <name type="scientific">marine metagenome</name>
    <dbReference type="NCBI Taxonomy" id="408172"/>
    <lineage>
        <taxon>unclassified sequences</taxon>
        <taxon>metagenomes</taxon>
        <taxon>ecological metagenomes</taxon>
    </lineage>
</organism>
<accession>A0A381V2V9</accession>
<sequence length="388" mass="42919">VAKLACQKFRFALPEGLHYLNCAYMSPLAQVVRAAGMQGIDRQAAPQLIQPSDFFDESHLVRCLFSRLINVPDPNRVAMVPSVSYGLATVARNAAASAGDNIVILEEQFPSNVYTWRRLCTDRGLTLRVVPAPEISASARASTWNSRLLTAINRRTSVVAIPQVHWADGTLFDLEQVGERARECGALLVIDGTQSVGAFPFDVQQVQPDALVCAGYKWLLGPYTLGLAYYGPAFDHGVPLEEGWITRRHSETFADLVQYRDEYQPGALRFDMGERSNFTLMPMLAAALELVLSWTVPAIQDYCQRLTGSLSTRLRERGYWVEDDRSRGAHLFGIRPPATVDTARLATRLQSRKVAVSVRGNAVRVAPHVYNEPADIEALLDALDDDTA</sequence>
<gene>
    <name evidence="2" type="ORF">METZ01_LOCUS87388</name>
</gene>
<evidence type="ECO:0000259" key="1">
    <source>
        <dbReference type="Pfam" id="PF00266"/>
    </source>
</evidence>
<dbReference type="InterPro" id="IPR015421">
    <property type="entry name" value="PyrdxlP-dep_Trfase_major"/>
</dbReference>
<dbReference type="PANTHER" id="PTHR43586:SF15">
    <property type="entry name" value="BLR3095 PROTEIN"/>
    <property type="match status" value="1"/>
</dbReference>
<dbReference type="InterPro" id="IPR015422">
    <property type="entry name" value="PyrdxlP-dep_Trfase_small"/>
</dbReference>
<protein>
    <recommendedName>
        <fullName evidence="1">Aminotransferase class V domain-containing protein</fullName>
    </recommendedName>
</protein>